<dbReference type="Proteomes" id="UP000036681">
    <property type="component" value="Unplaced"/>
</dbReference>
<proteinExistence type="predicted"/>
<dbReference type="AlphaFoldDB" id="A0A0M3I092"/>
<reference evidence="2" key="1">
    <citation type="submission" date="2017-02" db="UniProtKB">
        <authorList>
            <consortium name="WormBaseParasite"/>
        </authorList>
    </citation>
    <scope>IDENTIFICATION</scope>
</reference>
<sequence length="92" mass="10358">MNSGSLFRRKVARGKHRRFPQKCACFLPAAGTVFVVTLCECDSNTAGQATIRIIFKYTALLLTGRRKWRPSAIHGSQYCSTVLFNERSLPYS</sequence>
<protein>
    <submittedName>
        <fullName evidence="2">Secreted protein</fullName>
    </submittedName>
</protein>
<organism evidence="1 2">
    <name type="scientific">Ascaris lumbricoides</name>
    <name type="common">Giant roundworm</name>
    <dbReference type="NCBI Taxonomy" id="6252"/>
    <lineage>
        <taxon>Eukaryota</taxon>
        <taxon>Metazoa</taxon>
        <taxon>Ecdysozoa</taxon>
        <taxon>Nematoda</taxon>
        <taxon>Chromadorea</taxon>
        <taxon>Rhabditida</taxon>
        <taxon>Spirurina</taxon>
        <taxon>Ascaridomorpha</taxon>
        <taxon>Ascaridoidea</taxon>
        <taxon>Ascarididae</taxon>
        <taxon>Ascaris</taxon>
    </lineage>
</organism>
<dbReference type="WBParaSite" id="ALUE_0000950801-mRNA-1">
    <property type="protein sequence ID" value="ALUE_0000950801-mRNA-1"/>
    <property type="gene ID" value="ALUE_0000950801"/>
</dbReference>
<name>A0A0M3I092_ASCLU</name>
<evidence type="ECO:0000313" key="2">
    <source>
        <dbReference type="WBParaSite" id="ALUE_0000950801-mRNA-1"/>
    </source>
</evidence>
<accession>A0A0M3I092</accession>
<evidence type="ECO:0000313" key="1">
    <source>
        <dbReference type="Proteomes" id="UP000036681"/>
    </source>
</evidence>
<keyword evidence="1" id="KW-1185">Reference proteome</keyword>